<dbReference type="InterPro" id="IPR004405">
    <property type="entry name" value="TF_pelota"/>
</dbReference>
<dbReference type="Gene3D" id="2.30.30.870">
    <property type="entry name" value="Pelota, domain A"/>
    <property type="match status" value="1"/>
</dbReference>
<dbReference type="GO" id="GO:1990533">
    <property type="term" value="C:Dom34-Hbs1 complex"/>
    <property type="evidence" value="ECO:0007669"/>
    <property type="project" value="UniProtKB-ARBA"/>
</dbReference>
<feature type="region of interest" description="Disordered" evidence="11">
    <location>
        <begin position="384"/>
        <end position="443"/>
    </location>
</feature>
<dbReference type="FunCoup" id="A0A2R5GUD7">
    <property type="interactions" value="158"/>
</dbReference>
<dbReference type="GO" id="GO:0070481">
    <property type="term" value="P:nuclear-transcribed mRNA catabolic process, non-stop decay"/>
    <property type="evidence" value="ECO:0007669"/>
    <property type="project" value="InterPro"/>
</dbReference>
<dbReference type="SMART" id="SM01194">
    <property type="entry name" value="eRF1_1"/>
    <property type="match status" value="1"/>
</dbReference>
<dbReference type="NCBIfam" id="TIGR00111">
    <property type="entry name" value="pelota"/>
    <property type="match status" value="1"/>
</dbReference>
<keyword evidence="6 10" id="KW-0479">Metal-binding</keyword>
<dbReference type="Pfam" id="PF03464">
    <property type="entry name" value="eRF1_2"/>
    <property type="match status" value="1"/>
</dbReference>
<evidence type="ECO:0000256" key="8">
    <source>
        <dbReference type="ARBA" id="ARBA00023254"/>
    </source>
</evidence>
<dbReference type="PANTHER" id="PTHR10853">
    <property type="entry name" value="PELOTA"/>
    <property type="match status" value="1"/>
</dbReference>
<dbReference type="InterPro" id="IPR029064">
    <property type="entry name" value="Ribosomal_eL30-like_sf"/>
</dbReference>
<evidence type="ECO:0000256" key="2">
    <source>
        <dbReference type="ARBA" id="ARBA00004496"/>
    </source>
</evidence>
<evidence type="ECO:0000256" key="6">
    <source>
        <dbReference type="ARBA" id="ARBA00022723"/>
    </source>
</evidence>
<dbReference type="AlphaFoldDB" id="A0A2R5GUD7"/>
<evidence type="ECO:0000256" key="7">
    <source>
        <dbReference type="ARBA" id="ARBA00022776"/>
    </source>
</evidence>
<dbReference type="InterPro" id="IPR005141">
    <property type="entry name" value="eRF1_2"/>
</dbReference>
<evidence type="ECO:0000256" key="9">
    <source>
        <dbReference type="ARBA" id="ARBA00023306"/>
    </source>
</evidence>
<dbReference type="SUPFAM" id="SSF55315">
    <property type="entry name" value="L30e-like"/>
    <property type="match status" value="1"/>
</dbReference>
<proteinExistence type="inferred from homology"/>
<evidence type="ECO:0000256" key="4">
    <source>
        <dbReference type="ARBA" id="ARBA00022490"/>
    </source>
</evidence>
<dbReference type="InterPro" id="IPR005140">
    <property type="entry name" value="eRF1_Pelota-like_N"/>
</dbReference>
<reference evidence="13 14" key="1">
    <citation type="submission" date="2017-12" db="EMBL/GenBank/DDBJ databases">
        <title>Sequencing, de novo assembly and annotation of complete genome of a new Thraustochytrid species, strain FCC1311.</title>
        <authorList>
            <person name="Sedici K."/>
            <person name="Godart F."/>
            <person name="Aiese Cigliano R."/>
            <person name="Sanseverino W."/>
            <person name="Barakat M."/>
            <person name="Ortet P."/>
            <person name="Marechal E."/>
            <person name="Cagnac O."/>
            <person name="Amato A."/>
        </authorList>
    </citation>
    <scope>NUCLEOTIDE SEQUENCE [LARGE SCALE GENOMIC DNA]</scope>
</reference>
<dbReference type="GO" id="GO:0071025">
    <property type="term" value="P:RNA surveillance"/>
    <property type="evidence" value="ECO:0007669"/>
    <property type="project" value="InterPro"/>
</dbReference>
<dbReference type="Pfam" id="PF26356">
    <property type="entry name" value="Pelota_N"/>
    <property type="match status" value="1"/>
</dbReference>
<dbReference type="GO" id="GO:0006412">
    <property type="term" value="P:translation"/>
    <property type="evidence" value="ECO:0007669"/>
    <property type="project" value="UniProtKB-ARBA"/>
</dbReference>
<accession>A0A2R5GUD7</accession>
<feature type="domain" description="eRF1/Pelota-like N-terminal" evidence="12">
    <location>
        <begin position="1"/>
        <end position="130"/>
    </location>
</feature>
<evidence type="ECO:0000313" key="14">
    <source>
        <dbReference type="Proteomes" id="UP000241890"/>
    </source>
</evidence>
<evidence type="ECO:0000256" key="5">
    <source>
        <dbReference type="ARBA" id="ARBA00022618"/>
    </source>
</evidence>
<organism evidence="13 14">
    <name type="scientific">Hondaea fermentalgiana</name>
    <dbReference type="NCBI Taxonomy" id="2315210"/>
    <lineage>
        <taxon>Eukaryota</taxon>
        <taxon>Sar</taxon>
        <taxon>Stramenopiles</taxon>
        <taxon>Bigyra</taxon>
        <taxon>Labyrinthulomycetes</taxon>
        <taxon>Thraustochytrida</taxon>
        <taxon>Thraustochytriidae</taxon>
        <taxon>Hondaea</taxon>
    </lineage>
</organism>
<sequence length="443" mass="49606">MRLIKKNVSAKDGEGSVVLCADDGEDMWHVYNLISNGDLVKATTFRKVVKEGTTAVSSQRVRLTLSIRVEGVDFDPEECSIRLSGRNQTETPHVKLNAYHTIALEPHRNFTIYKTRWDTIFLERLDTACNPVKQAQLAAIVMQPGLAHVCLITGHMTILRAKIERNIPKKRADGKIHRENVNKFFEMVLQALLREVDFSIVKSVVIASPGYVKDDFFKYMQAEASKRPDLKPLLQNKERFVLAHASSGFKHALDQVLADPKLQSQLLDSQAAKEVKVLNKFFKMLNDNSEMAFYSFPHVRAALEKGAIDSLLITDSLFRSSNIKQRRQYVDLVEAARDAGAKVYMFSALHTSGEQLTQLSGVAAILRFPLPELDDVELGLDPDAVEESEEDDPYAGIDDDDEDDEDGGQEISLSNDVADRAVQPGATLTHEDEDAREALKDMF</sequence>
<evidence type="ECO:0000256" key="11">
    <source>
        <dbReference type="SAM" id="MobiDB-lite"/>
    </source>
</evidence>
<dbReference type="Pfam" id="PF03465">
    <property type="entry name" value="eRF1_3"/>
    <property type="match status" value="1"/>
</dbReference>
<comment type="cofactor">
    <cofactor evidence="1 10">
        <name>a divalent metal cation</name>
        <dbReference type="ChEBI" id="CHEBI:60240"/>
    </cofactor>
</comment>
<dbReference type="GO" id="GO:0051301">
    <property type="term" value="P:cell division"/>
    <property type="evidence" value="ECO:0007669"/>
    <property type="project" value="UniProtKB-KW"/>
</dbReference>
<dbReference type="GO" id="GO:0046872">
    <property type="term" value="F:metal ion binding"/>
    <property type="evidence" value="ECO:0007669"/>
    <property type="project" value="UniProtKB-KW"/>
</dbReference>
<dbReference type="GO" id="GO:0051321">
    <property type="term" value="P:meiotic cell cycle"/>
    <property type="evidence" value="ECO:0007669"/>
    <property type="project" value="UniProtKB-KW"/>
</dbReference>
<dbReference type="InterPro" id="IPR042226">
    <property type="entry name" value="eFR1_2_sf"/>
</dbReference>
<dbReference type="Gene3D" id="3.30.1330.30">
    <property type="match status" value="1"/>
</dbReference>
<keyword evidence="7" id="KW-0498">Mitosis</keyword>
<evidence type="ECO:0000256" key="10">
    <source>
        <dbReference type="RuleBase" id="RU362019"/>
    </source>
</evidence>
<comment type="subcellular location">
    <subcellularLocation>
        <location evidence="2 10">Cytoplasm</location>
    </subcellularLocation>
</comment>
<keyword evidence="9" id="KW-0131">Cell cycle</keyword>
<protein>
    <recommendedName>
        <fullName evidence="10">Protein pelota homolog</fullName>
    </recommendedName>
</protein>
<name>A0A2R5GUD7_9STRA</name>
<dbReference type="GO" id="GO:0070966">
    <property type="term" value="P:nuclear-transcribed mRNA catabolic process, no-go decay"/>
    <property type="evidence" value="ECO:0007669"/>
    <property type="project" value="InterPro"/>
</dbReference>
<keyword evidence="8" id="KW-0469">Meiosis</keyword>
<keyword evidence="5" id="KW-0132">Cell division</keyword>
<keyword evidence="14" id="KW-1185">Reference proteome</keyword>
<dbReference type="Proteomes" id="UP000241890">
    <property type="component" value="Unassembled WGS sequence"/>
</dbReference>
<feature type="compositionally biased region" description="Acidic residues" evidence="11">
    <location>
        <begin position="384"/>
        <end position="408"/>
    </location>
</feature>
<comment type="similarity">
    <text evidence="3 10">Belongs to the eukaryotic release factor 1 family. Pelota subfamily.</text>
</comment>
<evidence type="ECO:0000313" key="13">
    <source>
        <dbReference type="EMBL" id="GBG32273.1"/>
    </source>
</evidence>
<gene>
    <name evidence="13" type="ORF">FCC1311_084982</name>
</gene>
<dbReference type="EMBL" id="BEYU01000119">
    <property type="protein sequence ID" value="GBG32273.1"/>
    <property type="molecule type" value="Genomic_DNA"/>
</dbReference>
<dbReference type="Gene3D" id="3.30.420.60">
    <property type="entry name" value="eRF1 domain 2"/>
    <property type="match status" value="1"/>
</dbReference>
<comment type="caution">
    <text evidence="13">The sequence shown here is derived from an EMBL/GenBank/DDBJ whole genome shotgun (WGS) entry which is preliminary data.</text>
</comment>
<dbReference type="FunFam" id="3.30.420.60:FF:000004">
    <property type="entry name" value="Protein DOM34 homolog"/>
    <property type="match status" value="1"/>
</dbReference>
<dbReference type="PANTHER" id="PTHR10853:SF0">
    <property type="entry name" value="PROTEIN PELOTA HOMOLOG"/>
    <property type="match status" value="1"/>
</dbReference>
<keyword evidence="4 10" id="KW-0963">Cytoplasm</keyword>
<comment type="function">
    <text evidence="10">Component of the Pelota-HBS1L complex, a complex that recognizes stalled ribosomes and triggers the No-Go Decay (NGD) pathway. In the Pelota-HBS1L complex, pelo recognizes ribosomes stalled at the 3' end of an mRNA and engages stalled ribosomes by destabilizing mRNA in the mRNA channel.</text>
</comment>
<dbReference type="FunFam" id="3.30.1330.30:FF:000008">
    <property type="entry name" value="Protein pelota homolog"/>
    <property type="match status" value="1"/>
</dbReference>
<dbReference type="InParanoid" id="A0A2R5GUD7"/>
<dbReference type="InterPro" id="IPR038069">
    <property type="entry name" value="Pelota/DOM34_N"/>
</dbReference>
<dbReference type="InterPro" id="IPR005142">
    <property type="entry name" value="eRF1_3"/>
</dbReference>
<dbReference type="GO" id="GO:0070651">
    <property type="term" value="P:nonfunctional rRNA decay"/>
    <property type="evidence" value="ECO:0007669"/>
    <property type="project" value="TreeGrafter"/>
</dbReference>
<dbReference type="OrthoDB" id="10249111at2759"/>
<dbReference type="GO" id="GO:0005737">
    <property type="term" value="C:cytoplasm"/>
    <property type="evidence" value="ECO:0007669"/>
    <property type="project" value="UniProtKB-SubCell"/>
</dbReference>
<evidence type="ECO:0000259" key="12">
    <source>
        <dbReference type="SMART" id="SM01194"/>
    </source>
</evidence>
<dbReference type="SUPFAM" id="SSF53137">
    <property type="entry name" value="Translational machinery components"/>
    <property type="match status" value="1"/>
</dbReference>
<dbReference type="InterPro" id="IPR058547">
    <property type="entry name" value="Pelota_N"/>
</dbReference>
<dbReference type="FunFam" id="2.30.30.870:FF:000001">
    <property type="entry name" value="Protein pelota homolog"/>
    <property type="match status" value="1"/>
</dbReference>
<dbReference type="SUPFAM" id="SSF159065">
    <property type="entry name" value="Dom34/Pelota N-terminal domain-like"/>
    <property type="match status" value="1"/>
</dbReference>
<evidence type="ECO:0000256" key="3">
    <source>
        <dbReference type="ARBA" id="ARBA00009504"/>
    </source>
</evidence>
<dbReference type="GO" id="GO:0032790">
    <property type="term" value="P:ribosome disassembly"/>
    <property type="evidence" value="ECO:0007669"/>
    <property type="project" value="TreeGrafter"/>
</dbReference>
<evidence type="ECO:0000256" key="1">
    <source>
        <dbReference type="ARBA" id="ARBA00001968"/>
    </source>
</evidence>